<dbReference type="AlphaFoldDB" id="A0A7I8VTI7"/>
<keyword evidence="3" id="KW-1185">Reference proteome</keyword>
<reference evidence="2 3" key="1">
    <citation type="submission" date="2020-08" db="EMBL/GenBank/DDBJ databases">
        <authorList>
            <person name="Hejnol A."/>
        </authorList>
    </citation>
    <scope>NUCLEOTIDE SEQUENCE [LARGE SCALE GENOMIC DNA]</scope>
</reference>
<organism evidence="2 3">
    <name type="scientific">Dimorphilus gyrociliatus</name>
    <dbReference type="NCBI Taxonomy" id="2664684"/>
    <lineage>
        <taxon>Eukaryota</taxon>
        <taxon>Metazoa</taxon>
        <taxon>Spiralia</taxon>
        <taxon>Lophotrochozoa</taxon>
        <taxon>Annelida</taxon>
        <taxon>Polychaeta</taxon>
        <taxon>Polychaeta incertae sedis</taxon>
        <taxon>Dinophilidae</taxon>
        <taxon>Dimorphilus</taxon>
    </lineage>
</organism>
<feature type="coiled-coil region" evidence="1">
    <location>
        <begin position="184"/>
        <end position="218"/>
    </location>
</feature>
<keyword evidence="1" id="KW-0175">Coiled coil</keyword>
<name>A0A7I8VTI7_9ANNE</name>
<accession>A0A7I8VTI7</accession>
<proteinExistence type="predicted"/>
<evidence type="ECO:0000313" key="2">
    <source>
        <dbReference type="EMBL" id="CAD5119634.1"/>
    </source>
</evidence>
<evidence type="ECO:0000313" key="3">
    <source>
        <dbReference type="Proteomes" id="UP000549394"/>
    </source>
</evidence>
<dbReference type="Proteomes" id="UP000549394">
    <property type="component" value="Unassembled WGS sequence"/>
</dbReference>
<comment type="caution">
    <text evidence="2">The sequence shown here is derived from an EMBL/GenBank/DDBJ whole genome shotgun (WGS) entry which is preliminary data.</text>
</comment>
<evidence type="ECO:0000256" key="1">
    <source>
        <dbReference type="SAM" id="Coils"/>
    </source>
</evidence>
<sequence length="318" mass="37124">MAANKQEAFIIPAKKRRQTMEASTQTVVRITTETEEVFLDSESIMQEFQGVCNTYTQTSPFCRGNAVKRPVRNEIKSQPEPPVIMNLKTYIDKQQRDDENDQPVVKKIKKNCFVKFPEQATPENMAEYRIIKAVLNTTKQTLGTDSLSRDTVKEIKEMVGEVKKTENFSQVAQERLTVEENVNHKVLEDDIEKYKNEHSQWEEHHQKLKSQLQEKQSEAKLPRIVTPPEISPIKATWREARRRTSRLKNLDSYVEDLKSLNEKLHRKTNGVKKQLGEYEKKIEQFEGGMESTVVQLERKLFSYNIKDVLSQFIDFELE</sequence>
<protein>
    <submittedName>
        <fullName evidence="2">DgyrCDS8228</fullName>
    </submittedName>
</protein>
<dbReference type="EMBL" id="CAJFCJ010000010">
    <property type="protein sequence ID" value="CAD5119634.1"/>
    <property type="molecule type" value="Genomic_DNA"/>
</dbReference>
<gene>
    <name evidence="2" type="ORF">DGYR_LOCUS7839</name>
</gene>